<gene>
    <name evidence="3" type="ORF">ACHAWO_010684</name>
</gene>
<sequence>MWSESSSRLACCPSIKPSKNLQQSSLSNLLSDSDCMLDPPQKSALANGSKHKSEPNLTSAKLRKSKMANASSPSSASDTNPSFSDKCPPSSPDWSPREANIENAAKDSGGDKNVATETRLREILRELGLNPKCIKEAINLFSMSALNEVESIMKAHFDLLVEIRDNKLKHADNDLWDSVSSWTKRFNELSDYKRENGHCNVPQEYGKLGQWVNNERRMLKKYTGNDPLPVVDTVTRNRLNKLKEIGFEWAPPWGSSAPGSSGSLWS</sequence>
<dbReference type="Proteomes" id="UP001530400">
    <property type="component" value="Unassembled WGS sequence"/>
</dbReference>
<dbReference type="Pfam" id="PF03457">
    <property type="entry name" value="HA"/>
    <property type="match status" value="1"/>
</dbReference>
<dbReference type="AlphaFoldDB" id="A0ABD3QNB3"/>
<comment type="caution">
    <text evidence="3">The sequence shown here is derived from an EMBL/GenBank/DDBJ whole genome shotgun (WGS) entry which is preliminary data.</text>
</comment>
<dbReference type="EMBL" id="JALLPJ020000118">
    <property type="protein sequence ID" value="KAL3801912.1"/>
    <property type="molecule type" value="Genomic_DNA"/>
</dbReference>
<dbReference type="PANTHER" id="PTHR33418:SF1">
    <property type="entry name" value="HELICASE-ASSOCIATED DOMAIN-CONTAINING PROTEIN"/>
    <property type="match status" value="1"/>
</dbReference>
<evidence type="ECO:0000313" key="4">
    <source>
        <dbReference type="Proteomes" id="UP001530400"/>
    </source>
</evidence>
<organism evidence="3 4">
    <name type="scientific">Cyclotella atomus</name>
    <dbReference type="NCBI Taxonomy" id="382360"/>
    <lineage>
        <taxon>Eukaryota</taxon>
        <taxon>Sar</taxon>
        <taxon>Stramenopiles</taxon>
        <taxon>Ochrophyta</taxon>
        <taxon>Bacillariophyta</taxon>
        <taxon>Coscinodiscophyceae</taxon>
        <taxon>Thalassiosirophycidae</taxon>
        <taxon>Stephanodiscales</taxon>
        <taxon>Stephanodiscaceae</taxon>
        <taxon>Cyclotella</taxon>
    </lineage>
</organism>
<protein>
    <recommendedName>
        <fullName evidence="2">Helicase-associated domain-containing protein</fullName>
    </recommendedName>
</protein>
<accession>A0ABD3QNB3</accession>
<feature type="domain" description="Helicase-associated" evidence="2">
    <location>
        <begin position="181"/>
        <end position="247"/>
    </location>
</feature>
<proteinExistence type="predicted"/>
<keyword evidence="4" id="KW-1185">Reference proteome</keyword>
<evidence type="ECO:0000259" key="2">
    <source>
        <dbReference type="Pfam" id="PF03457"/>
    </source>
</evidence>
<evidence type="ECO:0000313" key="3">
    <source>
        <dbReference type="EMBL" id="KAL3801912.1"/>
    </source>
</evidence>
<name>A0ABD3QNB3_9STRA</name>
<evidence type="ECO:0000256" key="1">
    <source>
        <dbReference type="SAM" id="MobiDB-lite"/>
    </source>
</evidence>
<feature type="compositionally biased region" description="Low complexity" evidence="1">
    <location>
        <begin position="69"/>
        <end position="85"/>
    </location>
</feature>
<dbReference type="PANTHER" id="PTHR33418">
    <property type="entry name" value="HELICASE-ASSOCIATED"/>
    <property type="match status" value="1"/>
</dbReference>
<feature type="region of interest" description="Disordered" evidence="1">
    <location>
        <begin position="1"/>
        <end position="98"/>
    </location>
</feature>
<reference evidence="3 4" key="1">
    <citation type="submission" date="2024-10" db="EMBL/GenBank/DDBJ databases">
        <title>Updated reference genomes for cyclostephanoid diatoms.</title>
        <authorList>
            <person name="Roberts W.R."/>
            <person name="Alverson A.J."/>
        </authorList>
    </citation>
    <scope>NUCLEOTIDE SEQUENCE [LARGE SCALE GENOMIC DNA]</scope>
    <source>
        <strain evidence="3 4">AJA010-31</strain>
    </source>
</reference>
<dbReference type="InterPro" id="IPR005114">
    <property type="entry name" value="Helicase_assoc"/>
</dbReference>
<feature type="compositionally biased region" description="Low complexity" evidence="1">
    <location>
        <begin position="20"/>
        <end position="34"/>
    </location>
</feature>
<dbReference type="Gene3D" id="6.10.140.530">
    <property type="match status" value="1"/>
</dbReference>